<organism evidence="1 2">
    <name type="scientific">Xenotaenia resolanae</name>
    <dbReference type="NCBI Taxonomy" id="208358"/>
    <lineage>
        <taxon>Eukaryota</taxon>
        <taxon>Metazoa</taxon>
        <taxon>Chordata</taxon>
        <taxon>Craniata</taxon>
        <taxon>Vertebrata</taxon>
        <taxon>Euteleostomi</taxon>
        <taxon>Actinopterygii</taxon>
        <taxon>Neopterygii</taxon>
        <taxon>Teleostei</taxon>
        <taxon>Neoteleostei</taxon>
        <taxon>Acanthomorphata</taxon>
        <taxon>Ovalentaria</taxon>
        <taxon>Atherinomorphae</taxon>
        <taxon>Cyprinodontiformes</taxon>
        <taxon>Goodeidae</taxon>
        <taxon>Xenotaenia</taxon>
    </lineage>
</organism>
<protein>
    <recommendedName>
        <fullName evidence="3">Secreted protein</fullName>
    </recommendedName>
</protein>
<gene>
    <name evidence="1" type="ORF">XENORESO_003816</name>
</gene>
<evidence type="ECO:0008006" key="3">
    <source>
        <dbReference type="Google" id="ProtNLM"/>
    </source>
</evidence>
<comment type="caution">
    <text evidence="1">The sequence shown here is derived from an EMBL/GenBank/DDBJ whole genome shotgun (WGS) entry which is preliminary data.</text>
</comment>
<accession>A0ABV0WE86</accession>
<dbReference type="Proteomes" id="UP001444071">
    <property type="component" value="Unassembled WGS sequence"/>
</dbReference>
<keyword evidence="2" id="KW-1185">Reference proteome</keyword>
<sequence>MIQNQALITLLRFGCDRCFCLDSRLFPQSVCAAPGKIFFTFTSITHSFSQLHYVRRIFFLFVHDVSRMIRNHQSCTSRFLCHSATFREVGKAAVPNDFSPSSKLRNECHRSRNTF</sequence>
<proteinExistence type="predicted"/>
<evidence type="ECO:0000313" key="2">
    <source>
        <dbReference type="Proteomes" id="UP001444071"/>
    </source>
</evidence>
<reference evidence="1 2" key="1">
    <citation type="submission" date="2021-06" db="EMBL/GenBank/DDBJ databases">
        <authorList>
            <person name="Palmer J.M."/>
        </authorList>
    </citation>
    <scope>NUCLEOTIDE SEQUENCE [LARGE SCALE GENOMIC DNA]</scope>
    <source>
        <strain evidence="1 2">XR_2019</strain>
        <tissue evidence="1">Muscle</tissue>
    </source>
</reference>
<dbReference type="EMBL" id="JAHRIM010041698">
    <property type="protein sequence ID" value="MEQ2267267.1"/>
    <property type="molecule type" value="Genomic_DNA"/>
</dbReference>
<name>A0ABV0WE86_9TELE</name>
<evidence type="ECO:0000313" key="1">
    <source>
        <dbReference type="EMBL" id="MEQ2267267.1"/>
    </source>
</evidence>